<name>A0A0C3AMD0_SERVB</name>
<evidence type="ECO:0000313" key="3">
    <source>
        <dbReference type="Proteomes" id="UP000054097"/>
    </source>
</evidence>
<keyword evidence="1" id="KW-1133">Transmembrane helix</keyword>
<dbReference type="AlphaFoldDB" id="A0A0C3AMD0"/>
<organism evidence="2 3">
    <name type="scientific">Serendipita vermifera MAFF 305830</name>
    <dbReference type="NCBI Taxonomy" id="933852"/>
    <lineage>
        <taxon>Eukaryota</taxon>
        <taxon>Fungi</taxon>
        <taxon>Dikarya</taxon>
        <taxon>Basidiomycota</taxon>
        <taxon>Agaricomycotina</taxon>
        <taxon>Agaricomycetes</taxon>
        <taxon>Sebacinales</taxon>
        <taxon>Serendipitaceae</taxon>
        <taxon>Serendipita</taxon>
    </lineage>
</organism>
<evidence type="ECO:0000256" key="1">
    <source>
        <dbReference type="SAM" id="Phobius"/>
    </source>
</evidence>
<protein>
    <submittedName>
        <fullName evidence="2">Uncharacterized protein</fullName>
    </submittedName>
</protein>
<evidence type="ECO:0000313" key="2">
    <source>
        <dbReference type="EMBL" id="KIM21164.1"/>
    </source>
</evidence>
<dbReference type="EMBL" id="KN824391">
    <property type="protein sequence ID" value="KIM21164.1"/>
    <property type="molecule type" value="Genomic_DNA"/>
</dbReference>
<sequence length="108" mass="12365">MTCSTRGRQRQTLLTPHHLLAVVLLSVVINFLWTRIVTLRAFMWRVIPMTYLLPSNSEPDWCWRRNSGSWTSDHAAGTMAGQPQYSPDARHDGKVATLFGEYETEESN</sequence>
<reference evidence="2 3" key="1">
    <citation type="submission" date="2014-04" db="EMBL/GenBank/DDBJ databases">
        <authorList>
            <consortium name="DOE Joint Genome Institute"/>
            <person name="Kuo A."/>
            <person name="Zuccaro A."/>
            <person name="Kohler A."/>
            <person name="Nagy L.G."/>
            <person name="Floudas D."/>
            <person name="Copeland A."/>
            <person name="Barry K.W."/>
            <person name="Cichocki N."/>
            <person name="Veneault-Fourrey C."/>
            <person name="LaButti K."/>
            <person name="Lindquist E.A."/>
            <person name="Lipzen A."/>
            <person name="Lundell T."/>
            <person name="Morin E."/>
            <person name="Murat C."/>
            <person name="Sun H."/>
            <person name="Tunlid A."/>
            <person name="Henrissat B."/>
            <person name="Grigoriev I.V."/>
            <person name="Hibbett D.S."/>
            <person name="Martin F."/>
            <person name="Nordberg H.P."/>
            <person name="Cantor M.N."/>
            <person name="Hua S.X."/>
        </authorList>
    </citation>
    <scope>NUCLEOTIDE SEQUENCE [LARGE SCALE GENOMIC DNA]</scope>
    <source>
        <strain evidence="2 3">MAFF 305830</strain>
    </source>
</reference>
<proteinExistence type="predicted"/>
<keyword evidence="3" id="KW-1185">Reference proteome</keyword>
<gene>
    <name evidence="2" type="ORF">M408DRAFT_110873</name>
</gene>
<dbReference type="HOGENOM" id="CLU_2198603_0_0_1"/>
<feature type="transmembrane region" description="Helical" evidence="1">
    <location>
        <begin position="20"/>
        <end position="42"/>
    </location>
</feature>
<accession>A0A0C3AMD0</accession>
<reference evidence="3" key="2">
    <citation type="submission" date="2015-01" db="EMBL/GenBank/DDBJ databases">
        <title>Evolutionary Origins and Diversification of the Mycorrhizal Mutualists.</title>
        <authorList>
            <consortium name="DOE Joint Genome Institute"/>
            <consortium name="Mycorrhizal Genomics Consortium"/>
            <person name="Kohler A."/>
            <person name="Kuo A."/>
            <person name="Nagy L.G."/>
            <person name="Floudas D."/>
            <person name="Copeland A."/>
            <person name="Barry K.W."/>
            <person name="Cichocki N."/>
            <person name="Veneault-Fourrey C."/>
            <person name="LaButti K."/>
            <person name="Lindquist E.A."/>
            <person name="Lipzen A."/>
            <person name="Lundell T."/>
            <person name="Morin E."/>
            <person name="Murat C."/>
            <person name="Riley R."/>
            <person name="Ohm R."/>
            <person name="Sun H."/>
            <person name="Tunlid A."/>
            <person name="Henrissat B."/>
            <person name="Grigoriev I.V."/>
            <person name="Hibbett D.S."/>
            <person name="Martin F."/>
        </authorList>
    </citation>
    <scope>NUCLEOTIDE SEQUENCE [LARGE SCALE GENOMIC DNA]</scope>
    <source>
        <strain evidence="3">MAFF 305830</strain>
    </source>
</reference>
<keyword evidence="1" id="KW-0812">Transmembrane</keyword>
<keyword evidence="1" id="KW-0472">Membrane</keyword>
<dbReference type="Proteomes" id="UP000054097">
    <property type="component" value="Unassembled WGS sequence"/>
</dbReference>